<feature type="transmembrane region" description="Helical" evidence="6">
    <location>
        <begin position="262"/>
        <end position="284"/>
    </location>
</feature>
<dbReference type="Pfam" id="PF01943">
    <property type="entry name" value="Polysacc_synt"/>
    <property type="match status" value="1"/>
</dbReference>
<feature type="transmembrane region" description="Helical" evidence="6">
    <location>
        <begin position="115"/>
        <end position="135"/>
    </location>
</feature>
<feature type="transmembrane region" description="Helical" evidence="6">
    <location>
        <begin position="305"/>
        <end position="326"/>
    </location>
</feature>
<organism evidence="7 8">
    <name type="scientific">Corynebacterium pseudopelargi</name>
    <dbReference type="NCBI Taxonomy" id="2080757"/>
    <lineage>
        <taxon>Bacteria</taxon>
        <taxon>Bacillati</taxon>
        <taxon>Actinomycetota</taxon>
        <taxon>Actinomycetes</taxon>
        <taxon>Mycobacteriales</taxon>
        <taxon>Corynebacteriaceae</taxon>
        <taxon>Corynebacterium</taxon>
    </lineage>
</organism>
<feature type="transmembrane region" description="Helical" evidence="6">
    <location>
        <begin position="222"/>
        <end position="242"/>
    </location>
</feature>
<feature type="transmembrane region" description="Helical" evidence="6">
    <location>
        <begin position="93"/>
        <end position="109"/>
    </location>
</feature>
<sequence>MDFLTKLQRSSYVRSIGIRGLNGGLGFAVSVLLARLLGPSDYGAYGVILSTAAIIAIPFTAGLPRAMAREVAAARVNEDPGLIRLVIRRGRNTFLLLLPILAFAAIVAWKFGLTIAGTSTGILVAALVAPMLAADSNRMAIMQGMGQAVRSQIPDMIVRPVGTAIIVTVLLVSVHHVGPEVGAVAYASATLIGFLVGAWMIRPAIKALPDQPPKTYMSRKTFLLAVFTLSILGSSKILSGNIDMILLNSLFSLKAAGLYKVALAGMALVVMGNNAIAAVANTRLAEAVPGGDKSKIAAESDRTMFWALGSSFLVMLPVIFVGRPVISAVYGSEYLGSWSILLILGLGFSVSQVFGPVESVAMFAGQQLRAAAAVLVSVAVSVGLAFLFAPVIGVHGIALASTLGLSLRQILMAIFVWKKFDLNLTLIGTISRALQARRQQI</sequence>
<feature type="transmembrane region" description="Helical" evidence="6">
    <location>
        <begin position="397"/>
        <end position="417"/>
    </location>
</feature>
<dbReference type="OrthoDB" id="5785171at2"/>
<evidence type="ECO:0000313" key="7">
    <source>
        <dbReference type="EMBL" id="AZA08243.1"/>
    </source>
</evidence>
<dbReference type="RefSeq" id="WP_123959119.1">
    <property type="nucleotide sequence ID" value="NZ_CP033898.1"/>
</dbReference>
<evidence type="ECO:0000256" key="4">
    <source>
        <dbReference type="ARBA" id="ARBA00022989"/>
    </source>
</evidence>
<feature type="transmembrane region" description="Helical" evidence="6">
    <location>
        <begin position="156"/>
        <end position="177"/>
    </location>
</feature>
<feature type="transmembrane region" description="Helical" evidence="6">
    <location>
        <begin position="338"/>
        <end position="357"/>
    </location>
</feature>
<dbReference type="InterPro" id="IPR002797">
    <property type="entry name" value="Polysacc_synth"/>
</dbReference>
<keyword evidence="2" id="KW-1003">Cell membrane</keyword>
<evidence type="ECO:0000256" key="1">
    <source>
        <dbReference type="ARBA" id="ARBA00004651"/>
    </source>
</evidence>
<dbReference type="AlphaFoldDB" id="A0A3G6IRS5"/>
<evidence type="ECO:0000313" key="8">
    <source>
        <dbReference type="Proteomes" id="UP000271426"/>
    </source>
</evidence>
<dbReference type="PANTHER" id="PTHR30250">
    <property type="entry name" value="PST FAMILY PREDICTED COLANIC ACID TRANSPORTER"/>
    <property type="match status" value="1"/>
</dbReference>
<name>A0A3G6IRS5_9CORY</name>
<evidence type="ECO:0000256" key="3">
    <source>
        <dbReference type="ARBA" id="ARBA00022692"/>
    </source>
</evidence>
<keyword evidence="5 6" id="KW-0472">Membrane</keyword>
<keyword evidence="3 6" id="KW-0812">Transmembrane</keyword>
<dbReference type="Proteomes" id="UP000271426">
    <property type="component" value="Chromosome"/>
</dbReference>
<reference evidence="7 8" key="1">
    <citation type="submission" date="2018-11" db="EMBL/GenBank/DDBJ databases">
        <authorList>
            <person name="Kleinhagauer T."/>
            <person name="Glaeser S.P."/>
            <person name="Spergser J."/>
            <person name="Ruckert C."/>
            <person name="Kaempfer P."/>
            <person name="Busse H.-J."/>
        </authorList>
    </citation>
    <scope>NUCLEOTIDE SEQUENCE [LARGE SCALE GENOMIC DNA]</scope>
    <source>
        <strain evidence="7 8">812CH</strain>
    </source>
</reference>
<feature type="transmembrane region" description="Helical" evidence="6">
    <location>
        <begin position="183"/>
        <end position="201"/>
    </location>
</feature>
<feature type="transmembrane region" description="Helical" evidence="6">
    <location>
        <begin position="369"/>
        <end position="391"/>
    </location>
</feature>
<feature type="transmembrane region" description="Helical" evidence="6">
    <location>
        <begin position="21"/>
        <end position="38"/>
    </location>
</feature>
<feature type="transmembrane region" description="Helical" evidence="6">
    <location>
        <begin position="44"/>
        <end position="63"/>
    </location>
</feature>
<keyword evidence="4 6" id="KW-1133">Transmembrane helix</keyword>
<evidence type="ECO:0000256" key="2">
    <source>
        <dbReference type="ARBA" id="ARBA00022475"/>
    </source>
</evidence>
<keyword evidence="8" id="KW-1185">Reference proteome</keyword>
<comment type="subcellular location">
    <subcellularLocation>
        <location evidence="1">Cell membrane</location>
        <topology evidence="1">Multi-pass membrane protein</topology>
    </subcellularLocation>
</comment>
<evidence type="ECO:0000256" key="6">
    <source>
        <dbReference type="SAM" id="Phobius"/>
    </source>
</evidence>
<evidence type="ECO:0000256" key="5">
    <source>
        <dbReference type="ARBA" id="ARBA00023136"/>
    </source>
</evidence>
<dbReference type="EMBL" id="CP033898">
    <property type="protein sequence ID" value="AZA08243.1"/>
    <property type="molecule type" value="Genomic_DNA"/>
</dbReference>
<dbReference type="InterPro" id="IPR050833">
    <property type="entry name" value="Poly_Biosynth_Transport"/>
</dbReference>
<gene>
    <name evidence="7" type="ORF">CPPEL_00460</name>
</gene>
<proteinExistence type="predicted"/>
<protein>
    <submittedName>
        <fullName evidence="7">Polysaccharide biosynthesis protein</fullName>
    </submittedName>
</protein>
<accession>A0A3G6IRS5</accession>
<dbReference type="PANTHER" id="PTHR30250:SF11">
    <property type="entry name" value="O-ANTIGEN TRANSPORTER-RELATED"/>
    <property type="match status" value="1"/>
</dbReference>
<dbReference type="KEGG" id="cpso:CPPEL_00460"/>
<dbReference type="GO" id="GO:0005886">
    <property type="term" value="C:plasma membrane"/>
    <property type="evidence" value="ECO:0007669"/>
    <property type="project" value="UniProtKB-SubCell"/>
</dbReference>